<reference evidence="8 9" key="1">
    <citation type="submission" date="2016-05" db="EMBL/GenBank/DDBJ databases">
        <authorList>
            <person name="Lavstsen T."/>
            <person name="Jespersen J.S."/>
        </authorList>
    </citation>
    <scope>NUCLEOTIDE SEQUENCE [LARGE SCALE GENOMIC DNA]</scope>
    <source>
        <strain evidence="8 9">KCJ1736</strain>
    </source>
</reference>
<evidence type="ECO:0000256" key="7">
    <source>
        <dbReference type="SAM" id="Phobius"/>
    </source>
</evidence>
<evidence type="ECO:0000256" key="3">
    <source>
        <dbReference type="ARBA" id="ARBA00022475"/>
    </source>
</evidence>
<keyword evidence="5 7" id="KW-1133">Transmembrane helix</keyword>
<evidence type="ECO:0000256" key="4">
    <source>
        <dbReference type="ARBA" id="ARBA00022692"/>
    </source>
</evidence>
<dbReference type="PANTHER" id="PTHR34584">
    <property type="entry name" value="NA(+)/H(+) ANTIPORTER SUBUNIT E1"/>
    <property type="match status" value="1"/>
</dbReference>
<evidence type="ECO:0000256" key="1">
    <source>
        <dbReference type="ARBA" id="ARBA00004651"/>
    </source>
</evidence>
<gene>
    <name evidence="8" type="ORF">A7J57_05185</name>
</gene>
<feature type="transmembrane region" description="Helical" evidence="7">
    <location>
        <begin position="5"/>
        <end position="22"/>
    </location>
</feature>
<evidence type="ECO:0000313" key="8">
    <source>
        <dbReference type="EMBL" id="OAE43653.1"/>
    </source>
</evidence>
<dbReference type="RefSeq" id="WP_063949664.1">
    <property type="nucleotide sequence ID" value="NZ_LXPS01000022.1"/>
</dbReference>
<evidence type="ECO:0000256" key="2">
    <source>
        <dbReference type="ARBA" id="ARBA00006228"/>
    </source>
</evidence>
<evidence type="ECO:0000256" key="6">
    <source>
        <dbReference type="ARBA" id="ARBA00023136"/>
    </source>
</evidence>
<dbReference type="EMBL" id="LXPS01000022">
    <property type="protein sequence ID" value="OAE43653.1"/>
    <property type="molecule type" value="Genomic_DNA"/>
</dbReference>
<accession>A0A176X896</accession>
<feature type="transmembrane region" description="Helical" evidence="7">
    <location>
        <begin position="28"/>
        <end position="48"/>
    </location>
</feature>
<dbReference type="GO" id="GO:0005886">
    <property type="term" value="C:plasma membrane"/>
    <property type="evidence" value="ECO:0007669"/>
    <property type="project" value="UniProtKB-SubCell"/>
</dbReference>
<dbReference type="GO" id="GO:0008324">
    <property type="term" value="F:monoatomic cation transmembrane transporter activity"/>
    <property type="evidence" value="ECO:0007669"/>
    <property type="project" value="InterPro"/>
</dbReference>
<dbReference type="PANTHER" id="PTHR34584:SF1">
    <property type="entry name" value="NA(+)_H(+) ANTIPORTER SUBUNIT E1"/>
    <property type="match status" value="1"/>
</dbReference>
<comment type="subcellular location">
    <subcellularLocation>
        <location evidence="1">Cell membrane</location>
        <topology evidence="1">Multi-pass membrane protein</topology>
    </subcellularLocation>
</comment>
<comment type="similarity">
    <text evidence="2">Belongs to the CPA3 antiporters (TC 2.A.63) subunit E family.</text>
</comment>
<feature type="transmembrane region" description="Helical" evidence="7">
    <location>
        <begin position="60"/>
        <end position="84"/>
    </location>
</feature>
<dbReference type="InterPro" id="IPR002758">
    <property type="entry name" value="Cation_antiport_E"/>
</dbReference>
<keyword evidence="3" id="KW-1003">Cell membrane</keyword>
<organism evidence="8 9">
    <name type="scientific">Agrobacterium tumefaciens</name>
    <dbReference type="NCBI Taxonomy" id="358"/>
    <lineage>
        <taxon>Bacteria</taxon>
        <taxon>Pseudomonadati</taxon>
        <taxon>Pseudomonadota</taxon>
        <taxon>Alphaproteobacteria</taxon>
        <taxon>Hyphomicrobiales</taxon>
        <taxon>Rhizobiaceae</taxon>
        <taxon>Rhizobium/Agrobacterium group</taxon>
        <taxon>Agrobacterium</taxon>
        <taxon>Agrobacterium tumefaciens complex</taxon>
    </lineage>
</organism>
<name>A0A176X896_AGRTU</name>
<keyword evidence="4 7" id="KW-0812">Transmembrane</keyword>
<proteinExistence type="inferred from homology"/>
<evidence type="ECO:0000256" key="5">
    <source>
        <dbReference type="ARBA" id="ARBA00022989"/>
    </source>
</evidence>
<dbReference type="NCBIfam" id="NF006520">
    <property type="entry name" value="PRK08965.1-4"/>
    <property type="match status" value="1"/>
</dbReference>
<evidence type="ECO:0000313" key="9">
    <source>
        <dbReference type="Proteomes" id="UP000077098"/>
    </source>
</evidence>
<comment type="caution">
    <text evidence="8">The sequence shown here is derived from an EMBL/GenBank/DDBJ whole genome shotgun (WGS) entry which is preliminary data.</text>
</comment>
<sequence length="162" mass="18483">MIRRLLPYPLLTLSLIIFWMTINSFSPGHLLLGTGVALIASWSMASLRPAKPRIRNWHKLAYLILIVLYDIIRSNFAVMTIILFRRDRDRTSGFLAVPLDIRDPMALAVLATILTSTPGSAWLEYNSSQGTLLLHVLDDVDEAAWISLIKNRYEKLLMEIFE</sequence>
<protein>
    <submittedName>
        <fullName evidence="8">Na+/H+ antiporter subunit E</fullName>
    </submittedName>
</protein>
<dbReference type="Proteomes" id="UP000077098">
    <property type="component" value="Unassembled WGS sequence"/>
</dbReference>
<dbReference type="AlphaFoldDB" id="A0A176X896"/>
<dbReference type="Pfam" id="PF01899">
    <property type="entry name" value="MNHE"/>
    <property type="match status" value="1"/>
</dbReference>
<keyword evidence="6 7" id="KW-0472">Membrane</keyword>
<dbReference type="PIRSF" id="PIRSF019239">
    <property type="entry name" value="MrpE"/>
    <property type="match status" value="1"/>
</dbReference>